<protein>
    <submittedName>
        <fullName evidence="2">Putative transposase</fullName>
    </submittedName>
</protein>
<dbReference type="SMART" id="SM01126">
    <property type="entry name" value="DDE_Tnp_IS1595"/>
    <property type="match status" value="1"/>
</dbReference>
<evidence type="ECO:0000313" key="3">
    <source>
        <dbReference type="Proteomes" id="UP000014978"/>
    </source>
</evidence>
<feature type="domain" description="ISXO2-like transposase" evidence="1">
    <location>
        <begin position="1"/>
        <end position="118"/>
    </location>
</feature>
<dbReference type="Proteomes" id="UP000014978">
    <property type="component" value="Unassembled WGS sequence"/>
</dbReference>
<dbReference type="PANTHER" id="PTHR47163">
    <property type="entry name" value="DDE_TNP_IS1595 DOMAIN-CONTAINING PROTEIN"/>
    <property type="match status" value="1"/>
</dbReference>
<reference evidence="3" key="1">
    <citation type="journal article" date="2013" name="PLoS Genet.">
        <title>The genome of Spraguea lophii and the basis of host-microsporidian interactions.</title>
        <authorList>
            <person name="Campbell S.E."/>
            <person name="Williams T.A."/>
            <person name="Yousuf A."/>
            <person name="Soanes D.M."/>
            <person name="Paszkiewicz K.H."/>
            <person name="Williams B.A.P."/>
        </authorList>
    </citation>
    <scope>NUCLEOTIDE SEQUENCE [LARGE SCALE GENOMIC DNA]</scope>
    <source>
        <strain evidence="3">42_110</strain>
    </source>
</reference>
<dbReference type="InterPro" id="IPR024445">
    <property type="entry name" value="Tnp_ISXO2-like"/>
</dbReference>
<dbReference type="EMBL" id="ATCN01001096">
    <property type="protein sequence ID" value="EPR77997.1"/>
    <property type="molecule type" value="Genomic_DNA"/>
</dbReference>
<dbReference type="HOGENOM" id="CLU_044348_6_0_1"/>
<dbReference type="OrthoDB" id="10052789at2759"/>
<evidence type="ECO:0000313" key="2">
    <source>
        <dbReference type="EMBL" id="EPR77997.1"/>
    </source>
</evidence>
<sequence length="140" mass="16827">MVEGVWILGGIERTPEKKCFFEVLRFRNKESLNTLIKNNIKINTHVYTDMWKGYFDLGQIGYIHKTVNHSREFVNRENGVHTNAIEGIWAALKEFTPKRYRSQKYVVRYLNTYELRKNLKEEFYKLVILNCFNKKLLNFI</sequence>
<dbReference type="OMA" id="WKSYKCL"/>
<keyword evidence="3" id="KW-1185">Reference proteome</keyword>
<dbReference type="VEuPathDB" id="MicrosporidiaDB:SLOPH_2705"/>
<name>S7W8D3_SPRLO</name>
<comment type="caution">
    <text evidence="2">The sequence shown here is derived from an EMBL/GenBank/DDBJ whole genome shotgun (WGS) entry which is preliminary data.</text>
</comment>
<gene>
    <name evidence="2" type="ORF">SLOPH_2705</name>
</gene>
<dbReference type="InterPro" id="IPR053164">
    <property type="entry name" value="IS1016-like_transposase"/>
</dbReference>
<dbReference type="AlphaFoldDB" id="S7W8D3"/>
<dbReference type="STRING" id="1358809.S7W8D3"/>
<proteinExistence type="predicted"/>
<organism evidence="2 3">
    <name type="scientific">Spraguea lophii (strain 42_110)</name>
    <name type="common">Microsporidian parasite</name>
    <dbReference type="NCBI Taxonomy" id="1358809"/>
    <lineage>
        <taxon>Eukaryota</taxon>
        <taxon>Fungi</taxon>
        <taxon>Fungi incertae sedis</taxon>
        <taxon>Microsporidia</taxon>
        <taxon>Spragueidae</taxon>
        <taxon>Spraguea</taxon>
    </lineage>
</organism>
<dbReference type="InParanoid" id="S7W8D3"/>
<dbReference type="PANTHER" id="PTHR47163:SF2">
    <property type="entry name" value="SI:DKEY-17M8.2"/>
    <property type="match status" value="1"/>
</dbReference>
<dbReference type="Pfam" id="PF12762">
    <property type="entry name" value="DDE_Tnp_IS1595"/>
    <property type="match status" value="1"/>
</dbReference>
<evidence type="ECO:0000259" key="1">
    <source>
        <dbReference type="SMART" id="SM01126"/>
    </source>
</evidence>
<accession>S7W8D3</accession>